<evidence type="ECO:0000313" key="10">
    <source>
        <dbReference type="EMBL" id="KAF9526932.1"/>
    </source>
</evidence>
<dbReference type="Proteomes" id="UP000807306">
    <property type="component" value="Unassembled WGS sequence"/>
</dbReference>
<keyword evidence="3" id="KW-0677">Repeat</keyword>
<keyword evidence="6" id="KW-0539">Nucleus</keyword>
<feature type="compositionally biased region" description="Polar residues" evidence="7">
    <location>
        <begin position="105"/>
        <end position="154"/>
    </location>
</feature>
<keyword evidence="4" id="KW-0863">Zinc-finger</keyword>
<dbReference type="InterPro" id="IPR014898">
    <property type="entry name" value="Znf_C2H2_LYAR"/>
</dbReference>
<evidence type="ECO:0000256" key="3">
    <source>
        <dbReference type="ARBA" id="ARBA00022737"/>
    </source>
</evidence>
<accession>A0A9P6EDG3</accession>
<reference evidence="10" key="1">
    <citation type="submission" date="2020-11" db="EMBL/GenBank/DDBJ databases">
        <authorList>
            <consortium name="DOE Joint Genome Institute"/>
            <person name="Ahrendt S."/>
            <person name="Riley R."/>
            <person name="Andreopoulos W."/>
            <person name="Labutti K."/>
            <person name="Pangilinan J."/>
            <person name="Ruiz-Duenas F.J."/>
            <person name="Barrasa J.M."/>
            <person name="Sanchez-Garcia M."/>
            <person name="Camarero S."/>
            <person name="Miyauchi S."/>
            <person name="Serrano A."/>
            <person name="Linde D."/>
            <person name="Babiker R."/>
            <person name="Drula E."/>
            <person name="Ayuso-Fernandez I."/>
            <person name="Pacheco R."/>
            <person name="Padilla G."/>
            <person name="Ferreira P."/>
            <person name="Barriuso J."/>
            <person name="Kellner H."/>
            <person name="Castanera R."/>
            <person name="Alfaro M."/>
            <person name="Ramirez L."/>
            <person name="Pisabarro A.G."/>
            <person name="Kuo A."/>
            <person name="Tritt A."/>
            <person name="Lipzen A."/>
            <person name="He G."/>
            <person name="Yan M."/>
            <person name="Ng V."/>
            <person name="Cullen D."/>
            <person name="Martin F."/>
            <person name="Rosso M.-N."/>
            <person name="Henrissat B."/>
            <person name="Hibbett D."/>
            <person name="Martinez A.T."/>
            <person name="Grigoriev I.V."/>
        </authorList>
    </citation>
    <scope>NUCLEOTIDE SEQUENCE</scope>
    <source>
        <strain evidence="10">CBS 506.95</strain>
    </source>
</reference>
<dbReference type="GO" id="GO:0003677">
    <property type="term" value="F:DNA binding"/>
    <property type="evidence" value="ECO:0007669"/>
    <property type="project" value="InterPro"/>
</dbReference>
<dbReference type="EMBL" id="MU157866">
    <property type="protein sequence ID" value="KAF9526932.1"/>
    <property type="molecule type" value="Genomic_DNA"/>
</dbReference>
<evidence type="ECO:0000256" key="1">
    <source>
        <dbReference type="ARBA" id="ARBA00004123"/>
    </source>
</evidence>
<evidence type="ECO:0000259" key="9">
    <source>
        <dbReference type="Pfam" id="PF08790"/>
    </source>
</evidence>
<gene>
    <name evidence="10" type="ORF">CPB83DRAFT_446796</name>
</gene>
<feature type="region of interest" description="Disordered" evidence="7">
    <location>
        <begin position="83"/>
        <end position="403"/>
    </location>
</feature>
<dbReference type="Gene3D" id="3.30.1490.490">
    <property type="match status" value="1"/>
</dbReference>
<feature type="compositionally biased region" description="Basic and acidic residues" evidence="7">
    <location>
        <begin position="303"/>
        <end position="333"/>
    </location>
</feature>
<feature type="chain" id="PRO_5040157543" description="Zinc finger C2H2 LYAR-type domain-containing protein" evidence="8">
    <location>
        <begin position="30"/>
        <end position="403"/>
    </location>
</feature>
<evidence type="ECO:0000256" key="8">
    <source>
        <dbReference type="SAM" id="SignalP"/>
    </source>
</evidence>
<dbReference type="SUPFAM" id="SSF57667">
    <property type="entry name" value="beta-beta-alpha zinc fingers"/>
    <property type="match status" value="1"/>
</dbReference>
<feature type="compositionally biased region" description="Basic and acidic residues" evidence="7">
    <location>
        <begin position="283"/>
        <end position="296"/>
    </location>
</feature>
<feature type="compositionally biased region" description="Gly residues" evidence="7">
    <location>
        <begin position="156"/>
        <end position="168"/>
    </location>
</feature>
<keyword evidence="5" id="KW-0862">Zinc</keyword>
<name>A0A9P6EDG3_9AGAR</name>
<dbReference type="AlphaFoldDB" id="A0A9P6EDG3"/>
<feature type="compositionally biased region" description="Basic and acidic residues" evidence="7">
    <location>
        <begin position="230"/>
        <end position="247"/>
    </location>
</feature>
<keyword evidence="8" id="KW-0732">Signal</keyword>
<keyword evidence="2" id="KW-0479">Metal-binding</keyword>
<feature type="compositionally biased region" description="Basic and acidic residues" evidence="7">
    <location>
        <begin position="86"/>
        <end position="100"/>
    </location>
</feature>
<evidence type="ECO:0000256" key="5">
    <source>
        <dbReference type="ARBA" id="ARBA00022833"/>
    </source>
</evidence>
<dbReference type="GO" id="GO:0000122">
    <property type="term" value="P:negative regulation of transcription by RNA polymerase II"/>
    <property type="evidence" value="ECO:0007669"/>
    <property type="project" value="TreeGrafter"/>
</dbReference>
<dbReference type="GO" id="GO:0005730">
    <property type="term" value="C:nucleolus"/>
    <property type="evidence" value="ECO:0007669"/>
    <property type="project" value="TreeGrafter"/>
</dbReference>
<protein>
    <recommendedName>
        <fullName evidence="9">Zinc finger C2H2 LYAR-type domain-containing protein</fullName>
    </recommendedName>
</protein>
<comment type="caution">
    <text evidence="10">The sequence shown here is derived from an EMBL/GenBank/DDBJ whole genome shotgun (WGS) entry which is preliminary data.</text>
</comment>
<dbReference type="InterPro" id="IPR039999">
    <property type="entry name" value="LYAR"/>
</dbReference>
<evidence type="ECO:0000256" key="7">
    <source>
        <dbReference type="SAM" id="MobiDB-lite"/>
    </source>
</evidence>
<feature type="compositionally biased region" description="Basic and acidic residues" evidence="7">
    <location>
        <begin position="394"/>
        <end position="403"/>
    </location>
</feature>
<evidence type="ECO:0000256" key="6">
    <source>
        <dbReference type="ARBA" id="ARBA00023242"/>
    </source>
</evidence>
<sequence length="403" mass="45387">MVSFQCHGNSLLVEFYILFDLTLLLVGCGDVVKKPKLDQHRGRCHAGFDCIDCSTTFNTPAEYKSHTSCISEAEKYQKNLYKGPKKGAENHKNIGNEHSHRPTAPGSTSATENSSTDEVPNPRQSNAQWHRSPQENVADNSNGYPEQNGRFNSFGSGYGSQGNRGGWGQQQYRRPNTSGANDTPLGTSTRNSPAQGAVMSVATHRFESRPSQNHGKNENVISLPALTKPPRTEQTRSKDEKKDKKSQDPTPVLETPPLKDVEMISATETAEQERKRLKREKKEKKWKEESTSHPELPEVQTSSEKKKSKTEQDKSNHTSKDADSAGEVDQEKKEKKKRKREKESRDELGLEKDEKKRRKREKSRGREDAEIPTMSALIESEQPDRKSKKPKKDKTKDSIKSVS</sequence>
<dbReference type="OrthoDB" id="21474at2759"/>
<evidence type="ECO:0000256" key="2">
    <source>
        <dbReference type="ARBA" id="ARBA00022723"/>
    </source>
</evidence>
<feature type="compositionally biased region" description="Basic and acidic residues" evidence="7">
    <location>
        <begin position="341"/>
        <end position="354"/>
    </location>
</feature>
<dbReference type="GO" id="GO:0008270">
    <property type="term" value="F:zinc ion binding"/>
    <property type="evidence" value="ECO:0007669"/>
    <property type="project" value="UniProtKB-KW"/>
</dbReference>
<dbReference type="PANTHER" id="PTHR13100">
    <property type="entry name" value="CELL GROWTH-REGULATING NUCLEOLAR PROTEIN LYAR"/>
    <property type="match status" value="1"/>
</dbReference>
<keyword evidence="11" id="KW-1185">Reference proteome</keyword>
<comment type="subcellular location">
    <subcellularLocation>
        <location evidence="1">Nucleus</location>
    </subcellularLocation>
</comment>
<dbReference type="GO" id="GO:0006364">
    <property type="term" value="P:rRNA processing"/>
    <property type="evidence" value="ECO:0007669"/>
    <property type="project" value="TreeGrafter"/>
</dbReference>
<feature type="compositionally biased region" description="Polar residues" evidence="7">
    <location>
        <begin position="175"/>
        <end position="194"/>
    </location>
</feature>
<evidence type="ECO:0000313" key="11">
    <source>
        <dbReference type="Proteomes" id="UP000807306"/>
    </source>
</evidence>
<proteinExistence type="predicted"/>
<organism evidence="10 11">
    <name type="scientific">Crepidotus variabilis</name>
    <dbReference type="NCBI Taxonomy" id="179855"/>
    <lineage>
        <taxon>Eukaryota</taxon>
        <taxon>Fungi</taxon>
        <taxon>Dikarya</taxon>
        <taxon>Basidiomycota</taxon>
        <taxon>Agaricomycotina</taxon>
        <taxon>Agaricomycetes</taxon>
        <taxon>Agaricomycetidae</taxon>
        <taxon>Agaricales</taxon>
        <taxon>Agaricineae</taxon>
        <taxon>Crepidotaceae</taxon>
        <taxon>Crepidotus</taxon>
    </lineage>
</organism>
<feature type="domain" description="Zinc finger C2H2 LYAR-type" evidence="9">
    <location>
        <begin position="48"/>
        <end position="76"/>
    </location>
</feature>
<dbReference type="InterPro" id="IPR036236">
    <property type="entry name" value="Znf_C2H2_sf"/>
</dbReference>
<evidence type="ECO:0000256" key="4">
    <source>
        <dbReference type="ARBA" id="ARBA00022771"/>
    </source>
</evidence>
<feature type="signal peptide" evidence="8">
    <location>
        <begin position="1"/>
        <end position="29"/>
    </location>
</feature>
<dbReference type="PANTHER" id="PTHR13100:SF10">
    <property type="entry name" value="CELL GROWTH-REGULATING NUCLEOLAR PROTEIN"/>
    <property type="match status" value="1"/>
</dbReference>
<dbReference type="Pfam" id="PF08790">
    <property type="entry name" value="zf-LYAR"/>
    <property type="match status" value="1"/>
</dbReference>